<feature type="transmembrane region" description="Helical" evidence="1">
    <location>
        <begin position="45"/>
        <end position="68"/>
    </location>
</feature>
<protein>
    <submittedName>
        <fullName evidence="2">LapA family protein</fullName>
    </submittedName>
</protein>
<keyword evidence="1" id="KW-1133">Transmembrane helix</keyword>
<organism evidence="2">
    <name type="scientific">Thermodesulforhabdus norvegica</name>
    <dbReference type="NCBI Taxonomy" id="39841"/>
    <lineage>
        <taxon>Bacteria</taxon>
        <taxon>Pseudomonadati</taxon>
        <taxon>Thermodesulfobacteriota</taxon>
        <taxon>Syntrophobacteria</taxon>
        <taxon>Syntrophobacterales</taxon>
        <taxon>Thermodesulforhabdaceae</taxon>
        <taxon>Thermodesulforhabdus</taxon>
    </lineage>
</organism>
<comment type="caution">
    <text evidence="2">The sequence shown here is derived from an EMBL/GenBank/DDBJ whole genome shotgun (WGS) entry which is preliminary data.</text>
</comment>
<accession>A0A7C0WS59</accession>
<dbReference type="AlphaFoldDB" id="A0A7C0WS59"/>
<dbReference type="Proteomes" id="UP000886355">
    <property type="component" value="Unassembled WGS sequence"/>
</dbReference>
<name>A0A7C0WS59_9BACT</name>
<dbReference type="EMBL" id="DQZW01000192">
    <property type="protein sequence ID" value="HDL90054.1"/>
    <property type="molecule type" value="Genomic_DNA"/>
</dbReference>
<proteinExistence type="predicted"/>
<reference evidence="2" key="1">
    <citation type="journal article" date="2020" name="mSystems">
        <title>Genome- and Community-Level Interaction Insights into Carbon Utilization and Element Cycling Functions of Hydrothermarchaeota in Hydrothermal Sediment.</title>
        <authorList>
            <person name="Zhou Z."/>
            <person name="Liu Y."/>
            <person name="Xu W."/>
            <person name="Pan J."/>
            <person name="Luo Z.H."/>
            <person name="Li M."/>
        </authorList>
    </citation>
    <scope>NUCLEOTIDE SEQUENCE [LARGE SCALE GENOMIC DNA]</scope>
    <source>
        <strain evidence="2">HyVt-19</strain>
    </source>
</reference>
<evidence type="ECO:0000313" key="2">
    <source>
        <dbReference type="EMBL" id="HDL90054.1"/>
    </source>
</evidence>
<keyword evidence="1" id="KW-0472">Membrane</keyword>
<sequence>MIRLLKLISTFLVLGLVVLFIKQNMPTFSTDVPFFIDLHIREKVMWYNSVGGVIVMSMLFGFFVGFLLGFRMYWRKRRECIALKQSSGVVPASEQPVLTETGST</sequence>
<keyword evidence="1" id="KW-0812">Transmembrane</keyword>
<evidence type="ECO:0000256" key="1">
    <source>
        <dbReference type="SAM" id="Phobius"/>
    </source>
</evidence>
<gene>
    <name evidence="2" type="ORF">ENG14_04035</name>
</gene>